<feature type="region of interest" description="Disordered" evidence="1">
    <location>
        <begin position="43"/>
        <end position="85"/>
    </location>
</feature>
<proteinExistence type="predicted"/>
<evidence type="ECO:0000256" key="1">
    <source>
        <dbReference type="SAM" id="MobiDB-lite"/>
    </source>
</evidence>
<organism evidence="2 3">
    <name type="scientific">Phenylobacterium hankyongense</name>
    <dbReference type="NCBI Taxonomy" id="1813876"/>
    <lineage>
        <taxon>Bacteria</taxon>
        <taxon>Pseudomonadati</taxon>
        <taxon>Pseudomonadota</taxon>
        <taxon>Alphaproteobacteria</taxon>
        <taxon>Caulobacterales</taxon>
        <taxon>Caulobacteraceae</taxon>
        <taxon>Phenylobacterium</taxon>
    </lineage>
</organism>
<evidence type="ECO:0000313" key="3">
    <source>
        <dbReference type="Proteomes" id="UP000249842"/>
    </source>
</evidence>
<accession>A0A328AYA4</accession>
<sequence length="85" mass="9096">MVNEGLLPLTKAAISADLTLSIVMAGLVPATHEHGVGDLPARAVFMGPRDEPGDDEREEDYSPSWRSSARAASAGEAFWRSRSTL</sequence>
<reference evidence="3" key="1">
    <citation type="submission" date="2018-05" db="EMBL/GenBank/DDBJ databases">
        <authorList>
            <person name="Li X."/>
        </authorList>
    </citation>
    <scope>NUCLEOTIDE SEQUENCE [LARGE SCALE GENOMIC DNA]</scope>
    <source>
        <strain evidence="3">HKS-05</strain>
    </source>
</reference>
<protein>
    <submittedName>
        <fullName evidence="2">Uncharacterized protein</fullName>
    </submittedName>
</protein>
<keyword evidence="3" id="KW-1185">Reference proteome</keyword>
<gene>
    <name evidence="2" type="ORF">DJ021_01620</name>
</gene>
<dbReference type="Proteomes" id="UP000249842">
    <property type="component" value="Unassembled WGS sequence"/>
</dbReference>
<dbReference type="EMBL" id="QFYP01000001">
    <property type="protein sequence ID" value="RAK58584.1"/>
    <property type="molecule type" value="Genomic_DNA"/>
</dbReference>
<feature type="compositionally biased region" description="Acidic residues" evidence="1">
    <location>
        <begin position="52"/>
        <end position="61"/>
    </location>
</feature>
<name>A0A328AYA4_9CAUL</name>
<comment type="caution">
    <text evidence="2">The sequence shown here is derived from an EMBL/GenBank/DDBJ whole genome shotgun (WGS) entry which is preliminary data.</text>
</comment>
<feature type="compositionally biased region" description="Low complexity" evidence="1">
    <location>
        <begin position="62"/>
        <end position="77"/>
    </location>
</feature>
<evidence type="ECO:0000313" key="2">
    <source>
        <dbReference type="EMBL" id="RAK58584.1"/>
    </source>
</evidence>
<dbReference type="AlphaFoldDB" id="A0A328AYA4"/>